<dbReference type="EMBL" id="MT141174">
    <property type="protein sequence ID" value="QJA55700.1"/>
    <property type="molecule type" value="Genomic_DNA"/>
</dbReference>
<dbReference type="Gene3D" id="3.30.420.240">
    <property type="match status" value="1"/>
</dbReference>
<dbReference type="Gene3D" id="3.40.50.300">
    <property type="entry name" value="P-loop containing nucleotide triphosphate hydrolases"/>
    <property type="match status" value="1"/>
</dbReference>
<accession>A0A6M3IE20</accession>
<evidence type="ECO:0000313" key="1">
    <source>
        <dbReference type="EMBL" id="QJA55700.1"/>
    </source>
</evidence>
<reference evidence="1" key="1">
    <citation type="submission" date="2020-03" db="EMBL/GenBank/DDBJ databases">
        <title>The deep terrestrial virosphere.</title>
        <authorList>
            <person name="Holmfeldt K."/>
            <person name="Nilsson E."/>
            <person name="Simone D."/>
            <person name="Lopez-Fernandez M."/>
            <person name="Wu X."/>
            <person name="de Brujin I."/>
            <person name="Lundin D."/>
            <person name="Andersson A."/>
            <person name="Bertilsson S."/>
            <person name="Dopson M."/>
        </authorList>
    </citation>
    <scope>NUCLEOTIDE SEQUENCE</scope>
    <source>
        <strain evidence="1">MM415B02001</strain>
    </source>
</reference>
<protein>
    <submittedName>
        <fullName evidence="1">Putative terminase</fullName>
    </submittedName>
</protein>
<dbReference type="AlphaFoldDB" id="A0A6M3IE20"/>
<gene>
    <name evidence="1" type="ORF">MM415B02001_0006</name>
</gene>
<proteinExistence type="predicted"/>
<sequence length="394" mass="45519">MLPPKPGLDASSRSVKSFEDLHSSIYVGVAGSRAFGHGDTLRKAHISELAWYEDDVTVLNGVEDAVPLNGELTIESTPNGEGNNFYNKWVRAREGKSPYKPFFFPWWWDDDYRIPRSSEIVIPTDRGELTYTEEELDLVTKHNLREDQIRWRRWKIGEKDVMFWQEYPEDEVSCWLIVGDPVFDIHLLNELASGCYDGTKHEQGWNYWIPPEDNVRYVVGVDTSSGAPEGSYSAACVLNERWEVCATFQARLEPHQFATILKALGNWYNNAELVIERNFTGYAVLEQLSDYPNIAHQRDFTTGKVMTQKGWWSNTQTRDLLMTITKENIGQLKLWDANLVRQLRSYRYIKLKTKYREEAQTFDDLAFSLMLAVTSRKIVGTARGYRGSTPGWNW</sequence>
<dbReference type="InterPro" id="IPR027417">
    <property type="entry name" value="P-loop_NTPase"/>
</dbReference>
<name>A0A6M3IE20_9ZZZZ</name>
<organism evidence="1">
    <name type="scientific">viral metagenome</name>
    <dbReference type="NCBI Taxonomy" id="1070528"/>
    <lineage>
        <taxon>unclassified sequences</taxon>
        <taxon>metagenomes</taxon>
        <taxon>organismal metagenomes</taxon>
    </lineage>
</organism>